<keyword evidence="3" id="KW-1133">Transmembrane helix</keyword>
<accession>A0A917Q7N2</accession>
<keyword evidence="2 3" id="KW-0472">Membrane</keyword>
<organism evidence="4 5">
    <name type="scientific">Nocardia camponoti</name>
    <dbReference type="NCBI Taxonomy" id="1616106"/>
    <lineage>
        <taxon>Bacteria</taxon>
        <taxon>Bacillati</taxon>
        <taxon>Actinomycetota</taxon>
        <taxon>Actinomycetes</taxon>
        <taxon>Mycobacteriales</taxon>
        <taxon>Nocardiaceae</taxon>
        <taxon>Nocardia</taxon>
    </lineage>
</organism>
<name>A0A917Q7N2_9NOCA</name>
<evidence type="ECO:0000256" key="3">
    <source>
        <dbReference type="SAM" id="Phobius"/>
    </source>
</evidence>
<evidence type="ECO:0000256" key="1">
    <source>
        <dbReference type="ARBA" id="ARBA00004370"/>
    </source>
</evidence>
<keyword evidence="5" id="KW-1185">Reference proteome</keyword>
<sequence>MNDETARKKLAIRSAIAVVLGSSIAASVFFFVQNSNTQDLLTAEREAREAACRYAPVLADYDSKHLDTYFTAVLDGATGDWKKQFSSTSTELRDVLVHGAVTSKVTDTQCAIRTADTESAEAIVVIGQTISSVGTDNKPKPGQLSMVLHLRKVDDKWLVDKLNSPLATPAP</sequence>
<dbReference type="RefSeq" id="WP_188826819.1">
    <property type="nucleotide sequence ID" value="NZ_BMMW01000001.1"/>
</dbReference>
<evidence type="ECO:0000313" key="4">
    <source>
        <dbReference type="EMBL" id="GGK34054.1"/>
    </source>
</evidence>
<comment type="subcellular location">
    <subcellularLocation>
        <location evidence="1">Membrane</location>
    </subcellularLocation>
</comment>
<dbReference type="PANTHER" id="PTHR37042">
    <property type="entry name" value="OUTER MEMBRANE PROTEIN RV1973"/>
    <property type="match status" value="1"/>
</dbReference>
<comment type="caution">
    <text evidence="4">The sequence shown here is derived from an EMBL/GenBank/DDBJ whole genome shotgun (WGS) entry which is preliminary data.</text>
</comment>
<dbReference type="AlphaFoldDB" id="A0A917Q7N2"/>
<dbReference type="Proteomes" id="UP000612956">
    <property type="component" value="Unassembled WGS sequence"/>
</dbReference>
<protein>
    <recommendedName>
        <fullName evidence="6">Mce-associated membrane protein</fullName>
    </recommendedName>
</protein>
<evidence type="ECO:0000313" key="5">
    <source>
        <dbReference type="Proteomes" id="UP000612956"/>
    </source>
</evidence>
<dbReference type="GO" id="GO:0016020">
    <property type="term" value="C:membrane"/>
    <property type="evidence" value="ECO:0007669"/>
    <property type="project" value="UniProtKB-SubCell"/>
</dbReference>
<dbReference type="PANTHER" id="PTHR37042:SF4">
    <property type="entry name" value="OUTER MEMBRANE PROTEIN RV1973"/>
    <property type="match status" value="1"/>
</dbReference>
<dbReference type="EMBL" id="BMMW01000001">
    <property type="protein sequence ID" value="GGK34054.1"/>
    <property type="molecule type" value="Genomic_DNA"/>
</dbReference>
<keyword evidence="3" id="KW-0812">Transmembrane</keyword>
<reference evidence="4" key="2">
    <citation type="submission" date="2020-09" db="EMBL/GenBank/DDBJ databases">
        <authorList>
            <person name="Sun Q."/>
            <person name="Zhou Y."/>
        </authorList>
    </citation>
    <scope>NUCLEOTIDE SEQUENCE</scope>
    <source>
        <strain evidence="4">CGMCC 4.7278</strain>
    </source>
</reference>
<proteinExistence type="predicted"/>
<reference evidence="4" key="1">
    <citation type="journal article" date="2014" name="Int. J. Syst. Evol. Microbiol.">
        <title>Complete genome sequence of Corynebacterium casei LMG S-19264T (=DSM 44701T), isolated from a smear-ripened cheese.</title>
        <authorList>
            <consortium name="US DOE Joint Genome Institute (JGI-PGF)"/>
            <person name="Walter F."/>
            <person name="Albersmeier A."/>
            <person name="Kalinowski J."/>
            <person name="Ruckert C."/>
        </authorList>
    </citation>
    <scope>NUCLEOTIDE SEQUENCE</scope>
    <source>
        <strain evidence="4">CGMCC 4.7278</strain>
    </source>
</reference>
<feature type="transmembrane region" description="Helical" evidence="3">
    <location>
        <begin position="12"/>
        <end position="32"/>
    </location>
</feature>
<gene>
    <name evidence="4" type="ORF">GCM10011591_02160</name>
</gene>
<evidence type="ECO:0008006" key="6">
    <source>
        <dbReference type="Google" id="ProtNLM"/>
    </source>
</evidence>
<evidence type="ECO:0000256" key="2">
    <source>
        <dbReference type="ARBA" id="ARBA00023136"/>
    </source>
</evidence>